<dbReference type="EMBL" id="JARXHW010000012">
    <property type="protein sequence ID" value="MDQ8207309.1"/>
    <property type="molecule type" value="Genomic_DNA"/>
</dbReference>
<proteinExistence type="predicted"/>
<dbReference type="RefSeq" id="WP_308949443.1">
    <property type="nucleotide sequence ID" value="NZ_JARXHW010000012.1"/>
</dbReference>
<name>A0ABU1AVL5_9BACT</name>
<gene>
    <name evidence="2" type="ORF">QEH52_07305</name>
</gene>
<accession>A0ABU1AVL5</accession>
<feature type="region of interest" description="Disordered" evidence="1">
    <location>
        <begin position="77"/>
        <end position="123"/>
    </location>
</feature>
<sequence>MPVPIYIDNVRLELILATKASGSDWFVSPDGNDSNPGTRYHLENLPSALDAPGEWFLSRDGVLRYLPRADELIPSPLGRHHIEEASFQKKTRTLASHELSTHQRQESGRAPWSNTDHTQGRAI</sequence>
<protein>
    <submittedName>
        <fullName evidence="2">Uncharacterized protein</fullName>
    </submittedName>
</protein>
<dbReference type="Proteomes" id="UP001225316">
    <property type="component" value="Unassembled WGS sequence"/>
</dbReference>
<keyword evidence="3" id="KW-1185">Reference proteome</keyword>
<reference evidence="2 3" key="1">
    <citation type="submission" date="2023-04" db="EMBL/GenBank/DDBJ databases">
        <title>A novel bacteria isolated from coastal sediment.</title>
        <authorList>
            <person name="Liu X.-J."/>
            <person name="Du Z.-J."/>
        </authorList>
    </citation>
    <scope>NUCLEOTIDE SEQUENCE [LARGE SCALE GENOMIC DNA]</scope>
    <source>
        <strain evidence="2 3">SDUM461003</strain>
    </source>
</reference>
<evidence type="ECO:0000313" key="2">
    <source>
        <dbReference type="EMBL" id="MDQ8207309.1"/>
    </source>
</evidence>
<evidence type="ECO:0000256" key="1">
    <source>
        <dbReference type="SAM" id="MobiDB-lite"/>
    </source>
</evidence>
<organism evidence="2 3">
    <name type="scientific">Thalassobacterium maritimum</name>
    <dbReference type="NCBI Taxonomy" id="3041265"/>
    <lineage>
        <taxon>Bacteria</taxon>
        <taxon>Pseudomonadati</taxon>
        <taxon>Verrucomicrobiota</taxon>
        <taxon>Opitutia</taxon>
        <taxon>Puniceicoccales</taxon>
        <taxon>Coraliomargaritaceae</taxon>
        <taxon>Thalassobacterium</taxon>
    </lineage>
</organism>
<comment type="caution">
    <text evidence="2">The sequence shown here is derived from an EMBL/GenBank/DDBJ whole genome shotgun (WGS) entry which is preliminary data.</text>
</comment>
<evidence type="ECO:0000313" key="3">
    <source>
        <dbReference type="Proteomes" id="UP001225316"/>
    </source>
</evidence>